<accession>A0A2D0N5L9</accession>
<proteinExistence type="inferred from homology"/>
<dbReference type="EMBL" id="PDUD01000029">
    <property type="protein sequence ID" value="PHN03737.1"/>
    <property type="molecule type" value="Genomic_DNA"/>
</dbReference>
<name>A0A2D0N5L9_FLAN2</name>
<dbReference type="Pfam" id="PF02622">
    <property type="entry name" value="DUF179"/>
    <property type="match status" value="1"/>
</dbReference>
<comment type="similarity">
    <text evidence="1">Belongs to the UPF0301 (AlgH) family.</text>
</comment>
<sequence length="185" mass="21285">MIEKGIENGKVLLAEPFMLDPNFRRSAVLLCEHNEEGSVGFIMNKPLRMRIDELIEDFPEFDSEVFFGGPVQTDTIHYVHNVGEMLDESRYVVDGVYWGGDFSKLKFLISSKLIQPENIRFFVGYSGWSEGQLADEMNLGSWVSANMDANYLFKSIPSRLWEQVMYNKGDVYTVISQVPEDFSWN</sequence>
<dbReference type="Proteomes" id="UP000223913">
    <property type="component" value="Unassembled WGS sequence"/>
</dbReference>
<dbReference type="HAMAP" id="MF_00758">
    <property type="entry name" value="UPF0301"/>
    <property type="match status" value="1"/>
</dbReference>
<dbReference type="RefSeq" id="WP_099152770.1">
    <property type="nucleotide sequence ID" value="NZ_PDUD01000029.1"/>
</dbReference>
<evidence type="ECO:0000313" key="3">
    <source>
        <dbReference type="Proteomes" id="UP000223913"/>
    </source>
</evidence>
<evidence type="ECO:0000313" key="2">
    <source>
        <dbReference type="EMBL" id="PHN03737.1"/>
    </source>
</evidence>
<dbReference type="AlphaFoldDB" id="A0A2D0N5L9"/>
<comment type="caution">
    <text evidence="2">The sequence shown here is derived from an EMBL/GenBank/DDBJ whole genome shotgun (WGS) entry which is preliminary data.</text>
</comment>
<keyword evidence="3" id="KW-1185">Reference proteome</keyword>
<organism evidence="2 3">
    <name type="scientific">Flavilitoribacter nigricans (strain ATCC 23147 / DSM 23189 / NBRC 102662 / NCIMB 1420 / SS-2)</name>
    <name type="common">Lewinella nigricans</name>
    <dbReference type="NCBI Taxonomy" id="1122177"/>
    <lineage>
        <taxon>Bacteria</taxon>
        <taxon>Pseudomonadati</taxon>
        <taxon>Bacteroidota</taxon>
        <taxon>Saprospiria</taxon>
        <taxon>Saprospirales</taxon>
        <taxon>Lewinellaceae</taxon>
        <taxon>Flavilitoribacter</taxon>
    </lineage>
</organism>
<dbReference type="PANTHER" id="PTHR31984:SF17">
    <property type="entry name" value="TRANSCRIPTIONAL REGULATOR"/>
    <property type="match status" value="1"/>
</dbReference>
<dbReference type="SUPFAM" id="SSF143456">
    <property type="entry name" value="VC0467-like"/>
    <property type="match status" value="1"/>
</dbReference>
<reference evidence="2 3" key="1">
    <citation type="submission" date="2017-10" db="EMBL/GenBank/DDBJ databases">
        <title>The draft genome sequence of Lewinella nigricans NBRC 102662.</title>
        <authorList>
            <person name="Wang K."/>
        </authorList>
    </citation>
    <scope>NUCLEOTIDE SEQUENCE [LARGE SCALE GENOMIC DNA]</scope>
    <source>
        <strain evidence="2 3">NBRC 102662</strain>
    </source>
</reference>
<dbReference type="PANTHER" id="PTHR31984">
    <property type="entry name" value="TRANSPORTER, PUTATIVE (DUF179)-RELATED"/>
    <property type="match status" value="1"/>
</dbReference>
<gene>
    <name evidence="2" type="ORF">CRP01_24595</name>
</gene>
<evidence type="ECO:0000256" key="1">
    <source>
        <dbReference type="HAMAP-Rule" id="MF_00758"/>
    </source>
</evidence>
<dbReference type="OrthoDB" id="9807486at2"/>
<dbReference type="Gene3D" id="3.40.1740.10">
    <property type="entry name" value="VC0467-like"/>
    <property type="match status" value="1"/>
</dbReference>
<protein>
    <recommendedName>
        <fullName evidence="1">UPF0301 protein CRP01_24595</fullName>
    </recommendedName>
</protein>
<dbReference type="InterPro" id="IPR003774">
    <property type="entry name" value="AlgH-like"/>
</dbReference>